<name>A0A951U8P1_9CYAN</name>
<organism evidence="1 2">
    <name type="scientific">Symplocastrum torsivum CPER-KK1</name>
    <dbReference type="NCBI Taxonomy" id="450513"/>
    <lineage>
        <taxon>Bacteria</taxon>
        <taxon>Bacillati</taxon>
        <taxon>Cyanobacteriota</taxon>
        <taxon>Cyanophyceae</taxon>
        <taxon>Oscillatoriophycideae</taxon>
        <taxon>Oscillatoriales</taxon>
        <taxon>Microcoleaceae</taxon>
        <taxon>Symplocastrum</taxon>
    </lineage>
</organism>
<sequence>MNIMQDRFYTQAAPLLIPFSKLAVPFKSGEYLFLEEALSFNSLEELVNTHKLQFCRTRKYDDETLKEIEVLKDSLFELGWIKEETYALKVTHNKNIDYYTIHIGTLRWLAFSQLIKANLADKETEVLVVFPRYYDFHKFTYGLPF</sequence>
<gene>
    <name evidence="1" type="ORF">KME25_06510</name>
</gene>
<proteinExistence type="predicted"/>
<reference evidence="1" key="2">
    <citation type="journal article" date="2022" name="Microbiol. Resour. Announc.">
        <title>Metagenome Sequencing to Explore Phylogenomics of Terrestrial Cyanobacteria.</title>
        <authorList>
            <person name="Ward R.D."/>
            <person name="Stajich J.E."/>
            <person name="Johansen J.R."/>
            <person name="Huntemann M."/>
            <person name="Clum A."/>
            <person name="Foster B."/>
            <person name="Foster B."/>
            <person name="Roux S."/>
            <person name="Palaniappan K."/>
            <person name="Varghese N."/>
            <person name="Mukherjee S."/>
            <person name="Reddy T.B.K."/>
            <person name="Daum C."/>
            <person name="Copeland A."/>
            <person name="Chen I.A."/>
            <person name="Ivanova N.N."/>
            <person name="Kyrpides N.C."/>
            <person name="Shapiro N."/>
            <person name="Eloe-Fadrosh E.A."/>
            <person name="Pietrasiak N."/>
        </authorList>
    </citation>
    <scope>NUCLEOTIDE SEQUENCE</scope>
    <source>
        <strain evidence="1">CPER-KK1</strain>
    </source>
</reference>
<comment type="caution">
    <text evidence="1">The sequence shown here is derived from an EMBL/GenBank/DDBJ whole genome shotgun (WGS) entry which is preliminary data.</text>
</comment>
<reference evidence="1" key="1">
    <citation type="submission" date="2021-05" db="EMBL/GenBank/DDBJ databases">
        <authorList>
            <person name="Pietrasiak N."/>
            <person name="Ward R."/>
            <person name="Stajich J.E."/>
            <person name="Kurbessoian T."/>
        </authorList>
    </citation>
    <scope>NUCLEOTIDE SEQUENCE</scope>
    <source>
        <strain evidence="1">CPER-KK1</strain>
    </source>
</reference>
<evidence type="ECO:0000313" key="2">
    <source>
        <dbReference type="Proteomes" id="UP000753908"/>
    </source>
</evidence>
<dbReference type="EMBL" id="JAHHIF010000006">
    <property type="protein sequence ID" value="MBW4544079.1"/>
    <property type="molecule type" value="Genomic_DNA"/>
</dbReference>
<evidence type="ECO:0000313" key="1">
    <source>
        <dbReference type="EMBL" id="MBW4544079.1"/>
    </source>
</evidence>
<accession>A0A951U8P1</accession>
<protein>
    <submittedName>
        <fullName evidence="1">Uncharacterized protein</fullName>
    </submittedName>
</protein>
<dbReference type="Proteomes" id="UP000753908">
    <property type="component" value="Unassembled WGS sequence"/>
</dbReference>
<dbReference type="AlphaFoldDB" id="A0A951U8P1"/>